<protein>
    <recommendedName>
        <fullName evidence="5">Peptidase family M49</fullName>
    </recommendedName>
</protein>
<comment type="caution">
    <text evidence="3">The sequence shown here is derived from an EMBL/GenBank/DDBJ whole genome shotgun (WGS) entry which is preliminary data.</text>
</comment>
<name>A0ABP8LZ81_9BACT</name>
<dbReference type="PANTHER" id="PTHR23422:SF9">
    <property type="entry name" value="ZN-DEPENDENT HYDROLASE"/>
    <property type="match status" value="1"/>
</dbReference>
<evidence type="ECO:0000313" key="3">
    <source>
        <dbReference type="EMBL" id="GAA4440800.1"/>
    </source>
</evidence>
<dbReference type="PANTHER" id="PTHR23422">
    <property type="entry name" value="DIPEPTIDYL PEPTIDASE III-RELATED"/>
    <property type="match status" value="1"/>
</dbReference>
<keyword evidence="1" id="KW-0479">Metal-binding</keyword>
<organism evidence="3 4">
    <name type="scientific">Pontibacter saemangeumensis</name>
    <dbReference type="NCBI Taxonomy" id="1084525"/>
    <lineage>
        <taxon>Bacteria</taxon>
        <taxon>Pseudomonadati</taxon>
        <taxon>Bacteroidota</taxon>
        <taxon>Cytophagia</taxon>
        <taxon>Cytophagales</taxon>
        <taxon>Hymenobacteraceae</taxon>
        <taxon>Pontibacter</taxon>
    </lineage>
</organism>
<dbReference type="EMBL" id="BAABHC010000029">
    <property type="protein sequence ID" value="GAA4440800.1"/>
    <property type="molecule type" value="Genomic_DNA"/>
</dbReference>
<evidence type="ECO:0008006" key="5">
    <source>
        <dbReference type="Google" id="ProtNLM"/>
    </source>
</evidence>
<keyword evidence="2" id="KW-0378">Hydrolase</keyword>
<evidence type="ECO:0000313" key="4">
    <source>
        <dbReference type="Proteomes" id="UP001500552"/>
    </source>
</evidence>
<dbReference type="Gene3D" id="3.30.540.30">
    <property type="match status" value="1"/>
</dbReference>
<dbReference type="InterPro" id="IPR039461">
    <property type="entry name" value="Peptidase_M49"/>
</dbReference>
<proteinExistence type="predicted"/>
<evidence type="ECO:0000256" key="1">
    <source>
        <dbReference type="ARBA" id="ARBA00022723"/>
    </source>
</evidence>
<accession>A0ABP8LZ81</accession>
<evidence type="ECO:0000256" key="2">
    <source>
        <dbReference type="ARBA" id="ARBA00022801"/>
    </source>
</evidence>
<gene>
    <name evidence="3" type="ORF">GCM10023188_38520</name>
</gene>
<dbReference type="Proteomes" id="UP001500552">
    <property type="component" value="Unassembled WGS sequence"/>
</dbReference>
<keyword evidence="4" id="KW-1185">Reference proteome</keyword>
<sequence length="588" mass="65459">MLDYLLPVSVCVLGHGPNFANFDVRKNHTTQMKPYHILFASALTAASFGCTNTTTPADTAGAETANSVQADDSLQQKLEMYTTVRLTSDLEGLSAKEKQMIPLLIEAADIMNGLFWYEAYEQRDSLLNALGSDAAKRYVQINYGPWDRLNNNEPFIAGVGPKPDGANFYPADMTKEEFEQADLPDKTSQYTFLRRDASGKLVTVPYHVQFQAEVQRAADLLKQAAALAEDAGLKKYLTLRAEALLTDNYQPSDLAWMDMKNNRLDVVIGPIETYEDKLFGYKAAHEAYVLVKDMEWSERLAKYAAFLPELQRGLPVAAPYKKETPGTDSDLNAYDVVYYAGDSNAGSKTIAINLPNDEEVQLKRGTRRLQLKNAMRAKFDKIMVPIAGELIAEDQQQHVTFDAFFANTMFHEVAHGLGIKNTINGKGTVREALKEQASALEEGKADILGLYMITQLHEKGEVEGSLEDYYTTFLAGIFRSVRFGAASAHGKANMVRFNFFRDNGAFERDEQSGRYRVNYVKMREAMNKLSEKILTLQGDGDYAGVGQLLDQQGQISPQLQTDLNRLSKASTPVDIVFEQGVDVLGLKK</sequence>
<dbReference type="Pfam" id="PF03571">
    <property type="entry name" value="Peptidase_M49"/>
    <property type="match status" value="1"/>
</dbReference>
<reference evidence="4" key="1">
    <citation type="journal article" date="2019" name="Int. J. Syst. Evol. Microbiol.">
        <title>The Global Catalogue of Microorganisms (GCM) 10K type strain sequencing project: providing services to taxonomists for standard genome sequencing and annotation.</title>
        <authorList>
            <consortium name="The Broad Institute Genomics Platform"/>
            <consortium name="The Broad Institute Genome Sequencing Center for Infectious Disease"/>
            <person name="Wu L."/>
            <person name="Ma J."/>
        </authorList>
    </citation>
    <scope>NUCLEOTIDE SEQUENCE [LARGE SCALE GENOMIC DNA]</scope>
    <source>
        <strain evidence="4">JCM 17926</strain>
    </source>
</reference>